<dbReference type="EMBL" id="SHNP01000001">
    <property type="protein sequence ID" value="MCX2972552.1"/>
    <property type="molecule type" value="Genomic_DNA"/>
</dbReference>
<dbReference type="RefSeq" id="WP_279251549.1">
    <property type="nucleotide sequence ID" value="NZ_SHNP01000001.1"/>
</dbReference>
<dbReference type="InterPro" id="IPR036641">
    <property type="entry name" value="HPT_dom_sf"/>
</dbReference>
<dbReference type="PRINTS" id="PR00344">
    <property type="entry name" value="BCTRLSENSOR"/>
</dbReference>
<dbReference type="CDD" id="cd17546">
    <property type="entry name" value="REC_hyHK_CKI1_RcsC-like"/>
    <property type="match status" value="1"/>
</dbReference>
<dbReference type="SUPFAM" id="SSF47384">
    <property type="entry name" value="Homodimeric domain of signal transducing histidine kinase"/>
    <property type="match status" value="1"/>
</dbReference>
<evidence type="ECO:0000256" key="7">
    <source>
        <dbReference type="ARBA" id="ARBA00022741"/>
    </source>
</evidence>
<feature type="domain" description="Histidine kinase" evidence="14">
    <location>
        <begin position="175"/>
        <end position="396"/>
    </location>
</feature>
<dbReference type="SUPFAM" id="SSF52172">
    <property type="entry name" value="CheY-like"/>
    <property type="match status" value="1"/>
</dbReference>
<dbReference type="PANTHER" id="PTHR45339">
    <property type="entry name" value="HYBRID SIGNAL TRANSDUCTION HISTIDINE KINASE J"/>
    <property type="match status" value="1"/>
</dbReference>
<comment type="caution">
    <text evidence="16">The sequence shown here is derived from an EMBL/GenBank/DDBJ whole genome shotgun (WGS) entry which is preliminary data.</text>
</comment>
<evidence type="ECO:0000256" key="4">
    <source>
        <dbReference type="ARBA" id="ARBA00022475"/>
    </source>
</evidence>
<dbReference type="PROSITE" id="PS50109">
    <property type="entry name" value="HIS_KIN"/>
    <property type="match status" value="1"/>
</dbReference>
<dbReference type="Gene3D" id="1.20.120.160">
    <property type="entry name" value="HPT domain"/>
    <property type="match status" value="1"/>
</dbReference>
<evidence type="ECO:0000256" key="13">
    <source>
        <dbReference type="SAM" id="Coils"/>
    </source>
</evidence>
<accession>A0ABT3SRD5</accession>
<evidence type="ECO:0000256" key="5">
    <source>
        <dbReference type="ARBA" id="ARBA00022553"/>
    </source>
</evidence>
<evidence type="ECO:0000256" key="3">
    <source>
        <dbReference type="ARBA" id="ARBA00012438"/>
    </source>
</evidence>
<dbReference type="Gene3D" id="3.30.565.10">
    <property type="entry name" value="Histidine kinase-like ATPase, C-terminal domain"/>
    <property type="match status" value="1"/>
</dbReference>
<dbReference type="Pfam" id="PF00072">
    <property type="entry name" value="Response_reg"/>
    <property type="match status" value="1"/>
</dbReference>
<dbReference type="InterPro" id="IPR004358">
    <property type="entry name" value="Sig_transdc_His_kin-like_C"/>
</dbReference>
<keyword evidence="17" id="KW-1185">Reference proteome</keyword>
<dbReference type="Gene3D" id="3.30.450.260">
    <property type="entry name" value="Haem NO binding associated domain"/>
    <property type="match status" value="1"/>
</dbReference>
<dbReference type="Gene3D" id="3.40.50.2300">
    <property type="match status" value="1"/>
</dbReference>
<evidence type="ECO:0000256" key="2">
    <source>
        <dbReference type="ARBA" id="ARBA00004651"/>
    </source>
</evidence>
<evidence type="ECO:0000256" key="8">
    <source>
        <dbReference type="ARBA" id="ARBA00022840"/>
    </source>
</evidence>
<dbReference type="InterPro" id="IPR011006">
    <property type="entry name" value="CheY-like_superfamily"/>
</dbReference>
<keyword evidence="11" id="KW-0472">Membrane</keyword>
<gene>
    <name evidence="16" type="ORF">EYC87_02970</name>
</gene>
<dbReference type="InterPro" id="IPR036097">
    <property type="entry name" value="HisK_dim/P_sf"/>
</dbReference>
<evidence type="ECO:0000313" key="17">
    <source>
        <dbReference type="Proteomes" id="UP001143307"/>
    </source>
</evidence>
<proteinExistence type="predicted"/>
<name>A0ABT3SRD5_9GAMM</name>
<dbReference type="CDD" id="cd00082">
    <property type="entry name" value="HisKA"/>
    <property type="match status" value="1"/>
</dbReference>
<sequence>MSDFAKIAFGDLQRLFSVVISFDESMRIVNASDTVRTYLPEVKKCPQLNEIFSVVRPGKLETFAHALDSLDSLCLMTAVNGRFAVRGQFLVDSFNDEKVIFLCGSPWLFWMSSNCPDVRLSLSDFSAQDVQLDQLFFMTTEKQMVEDLENLTAELTETKNTLVKAHDAQRRFFAQMSHEMRTPLNGVVSAIGLLEPQSLDKKQRQLLGLARSSSDNLMEVINYVLDLSKMELAGEEQDSIFDLPQLLRSILDITGAKAKEKSLELVLKLGSGVPHCCSGNASRLRQTLLNLTMNAIKFTDKGSVTIDAVKLSGEDKNCLLKFSVTDTGAGIAGAEKDRIFEPFWTAQPEGLDHPDSGTGLGLDIVRRNVEYMGGKMDLKSELGSGSTFWFDWPTTAESALTVADMTVDKTQVADPGTKLSGKILLADDNETNLVLGAMIIESLGVEVATAHNGTEAVAAALNDHYDLVLMDIHMPDFDGLEATRRIREMKATEVLPIVALTALAYEKEKERCIGGGMNGYLTKPIVRQELMNELGKWLPSSNQLLAGINSMNSDSDSRDSYLDVDLFDSDVFEELKRQIGVDNLETVLAKVAAEASQRWTDLVAADACDDEAGVQRNVHSLSSIFRSVGLMHVGDKLASIEGKLRTGEKVEDGWLESLAIIKTESLKALERTLAKH</sequence>
<dbReference type="InterPro" id="IPR036890">
    <property type="entry name" value="HATPase_C_sf"/>
</dbReference>
<feature type="coiled-coil region" evidence="13">
    <location>
        <begin position="141"/>
        <end position="168"/>
    </location>
</feature>
<dbReference type="InterPro" id="IPR003594">
    <property type="entry name" value="HATPase_dom"/>
</dbReference>
<keyword evidence="4" id="KW-1003">Cell membrane</keyword>
<evidence type="ECO:0000256" key="9">
    <source>
        <dbReference type="ARBA" id="ARBA00022989"/>
    </source>
</evidence>
<feature type="modified residue" description="4-aspartylphosphate" evidence="12">
    <location>
        <position position="471"/>
    </location>
</feature>
<evidence type="ECO:0000256" key="12">
    <source>
        <dbReference type="PROSITE-ProRule" id="PRU00169"/>
    </source>
</evidence>
<dbReference type="SMART" id="SM00448">
    <property type="entry name" value="REC"/>
    <property type="match status" value="1"/>
</dbReference>
<keyword evidence="9" id="KW-1133">Transmembrane helix</keyword>
<dbReference type="Pfam" id="PF02518">
    <property type="entry name" value="HATPase_c"/>
    <property type="match status" value="1"/>
</dbReference>
<comment type="subcellular location">
    <subcellularLocation>
        <location evidence="2">Cell membrane</location>
        <topology evidence="2">Multi-pass membrane protein</topology>
    </subcellularLocation>
</comment>
<reference evidence="16" key="1">
    <citation type="submission" date="2019-02" db="EMBL/GenBank/DDBJ databases">
        <authorList>
            <person name="Li S.-H."/>
        </authorList>
    </citation>
    <scope>NUCLEOTIDE SEQUENCE</scope>
    <source>
        <strain evidence="16">IMCC8485</strain>
    </source>
</reference>
<dbReference type="Proteomes" id="UP001143307">
    <property type="component" value="Unassembled WGS sequence"/>
</dbReference>
<evidence type="ECO:0000256" key="1">
    <source>
        <dbReference type="ARBA" id="ARBA00000085"/>
    </source>
</evidence>
<keyword evidence="10" id="KW-0902">Two-component regulatory system</keyword>
<dbReference type="InterPro" id="IPR042463">
    <property type="entry name" value="HNOB_dom_associated_sf"/>
</dbReference>
<feature type="domain" description="Response regulatory" evidence="15">
    <location>
        <begin position="422"/>
        <end position="538"/>
    </location>
</feature>
<keyword evidence="7" id="KW-0547">Nucleotide-binding</keyword>
<organism evidence="16 17">
    <name type="scientific">Candidatus Seongchinamella marina</name>
    <dbReference type="NCBI Taxonomy" id="2518990"/>
    <lineage>
        <taxon>Bacteria</taxon>
        <taxon>Pseudomonadati</taxon>
        <taxon>Pseudomonadota</taxon>
        <taxon>Gammaproteobacteria</taxon>
        <taxon>Cellvibrionales</taxon>
        <taxon>Halieaceae</taxon>
        <taxon>Seongchinamella</taxon>
    </lineage>
</organism>
<dbReference type="SUPFAM" id="SSF47226">
    <property type="entry name" value="Histidine-containing phosphotransfer domain, HPT domain"/>
    <property type="match status" value="1"/>
</dbReference>
<protein>
    <recommendedName>
        <fullName evidence="3">histidine kinase</fullName>
        <ecNumber evidence="3">2.7.13.3</ecNumber>
    </recommendedName>
</protein>
<dbReference type="EC" id="2.7.13.3" evidence="3"/>
<evidence type="ECO:0000256" key="6">
    <source>
        <dbReference type="ARBA" id="ARBA00022692"/>
    </source>
</evidence>
<dbReference type="Gene3D" id="1.10.287.130">
    <property type="match status" value="1"/>
</dbReference>
<dbReference type="InterPro" id="IPR005467">
    <property type="entry name" value="His_kinase_dom"/>
</dbReference>
<evidence type="ECO:0000313" key="16">
    <source>
        <dbReference type="EMBL" id="MCX2972552.1"/>
    </source>
</evidence>
<evidence type="ECO:0000259" key="14">
    <source>
        <dbReference type="PROSITE" id="PS50109"/>
    </source>
</evidence>
<dbReference type="InterPro" id="IPR003661">
    <property type="entry name" value="HisK_dim/P_dom"/>
</dbReference>
<dbReference type="PROSITE" id="PS50110">
    <property type="entry name" value="RESPONSE_REGULATORY"/>
    <property type="match status" value="1"/>
</dbReference>
<dbReference type="SUPFAM" id="SSF55874">
    <property type="entry name" value="ATPase domain of HSP90 chaperone/DNA topoisomerase II/histidine kinase"/>
    <property type="match status" value="1"/>
</dbReference>
<dbReference type="PANTHER" id="PTHR45339:SF1">
    <property type="entry name" value="HYBRID SIGNAL TRANSDUCTION HISTIDINE KINASE J"/>
    <property type="match status" value="1"/>
</dbReference>
<keyword evidence="13" id="KW-0175">Coiled coil</keyword>
<dbReference type="Pfam" id="PF00512">
    <property type="entry name" value="HisKA"/>
    <property type="match status" value="1"/>
</dbReference>
<keyword evidence="5 12" id="KW-0597">Phosphoprotein</keyword>
<dbReference type="InterPro" id="IPR001789">
    <property type="entry name" value="Sig_transdc_resp-reg_receiver"/>
</dbReference>
<keyword evidence="8" id="KW-0067">ATP-binding</keyword>
<evidence type="ECO:0000256" key="11">
    <source>
        <dbReference type="ARBA" id="ARBA00023136"/>
    </source>
</evidence>
<dbReference type="SMART" id="SM00387">
    <property type="entry name" value="HATPase_c"/>
    <property type="match status" value="1"/>
</dbReference>
<evidence type="ECO:0000256" key="10">
    <source>
        <dbReference type="ARBA" id="ARBA00023012"/>
    </source>
</evidence>
<evidence type="ECO:0000259" key="15">
    <source>
        <dbReference type="PROSITE" id="PS50110"/>
    </source>
</evidence>
<comment type="catalytic activity">
    <reaction evidence="1">
        <text>ATP + protein L-histidine = ADP + protein N-phospho-L-histidine.</text>
        <dbReference type="EC" id="2.7.13.3"/>
    </reaction>
</comment>
<keyword evidence="6" id="KW-0812">Transmembrane</keyword>
<dbReference type="SMART" id="SM00388">
    <property type="entry name" value="HisKA"/>
    <property type="match status" value="1"/>
</dbReference>